<dbReference type="Proteomes" id="UP000199659">
    <property type="component" value="Unassembled WGS sequence"/>
</dbReference>
<organism evidence="1 2">
    <name type="scientific">Anaeromicropila populeti</name>
    <dbReference type="NCBI Taxonomy" id="37658"/>
    <lineage>
        <taxon>Bacteria</taxon>
        <taxon>Bacillati</taxon>
        <taxon>Bacillota</taxon>
        <taxon>Clostridia</taxon>
        <taxon>Lachnospirales</taxon>
        <taxon>Lachnospiraceae</taxon>
        <taxon>Anaeromicropila</taxon>
    </lineage>
</organism>
<sequence>MIQTTIANPIGCVIEDKTLPDKKNYIITIGNMDLIPYNIVLSAIELSREGL</sequence>
<gene>
    <name evidence="1" type="ORF">SAMN05661086_00948</name>
</gene>
<protein>
    <submittedName>
        <fullName evidence="1">Chromosome partitioning protein</fullName>
    </submittedName>
</protein>
<accession>A0A1I6IPY8</accession>
<evidence type="ECO:0000313" key="1">
    <source>
        <dbReference type="EMBL" id="SFR68310.1"/>
    </source>
</evidence>
<name>A0A1I6IPY8_9FIRM</name>
<proteinExistence type="predicted"/>
<dbReference type="AlphaFoldDB" id="A0A1I6IPY8"/>
<keyword evidence="2" id="KW-1185">Reference proteome</keyword>
<reference evidence="1 2" key="1">
    <citation type="submission" date="2016-10" db="EMBL/GenBank/DDBJ databases">
        <authorList>
            <person name="de Groot N.N."/>
        </authorList>
    </citation>
    <scope>NUCLEOTIDE SEQUENCE [LARGE SCALE GENOMIC DNA]</scope>
    <source>
        <strain evidence="1 2">743A</strain>
    </source>
</reference>
<dbReference type="EMBL" id="FOYZ01000003">
    <property type="protein sequence ID" value="SFR68310.1"/>
    <property type="molecule type" value="Genomic_DNA"/>
</dbReference>
<evidence type="ECO:0000313" key="2">
    <source>
        <dbReference type="Proteomes" id="UP000199659"/>
    </source>
</evidence>
<dbReference type="RefSeq" id="WP_177214550.1">
    <property type="nucleotide sequence ID" value="NZ_FOYZ01000003.1"/>
</dbReference>